<reference evidence="1" key="1">
    <citation type="submission" date="2014-09" db="EMBL/GenBank/DDBJ databases">
        <authorList>
            <person name="Magalhaes I.L.F."/>
            <person name="Oliveira U."/>
            <person name="Santos F.R."/>
            <person name="Vidigal T.H.D.A."/>
            <person name="Brescovit A.D."/>
            <person name="Santos A.J."/>
        </authorList>
    </citation>
    <scope>NUCLEOTIDE SEQUENCE</scope>
    <source>
        <tissue evidence="1">Shoot tissue taken approximately 20 cm above the soil surface</tissue>
    </source>
</reference>
<name>A0A0A9H0H8_ARUDO</name>
<protein>
    <submittedName>
        <fullName evidence="1">Uncharacterized protein</fullName>
    </submittedName>
</protein>
<accession>A0A0A9H0H8</accession>
<organism evidence="1">
    <name type="scientific">Arundo donax</name>
    <name type="common">Giant reed</name>
    <name type="synonym">Donax arundinaceus</name>
    <dbReference type="NCBI Taxonomy" id="35708"/>
    <lineage>
        <taxon>Eukaryota</taxon>
        <taxon>Viridiplantae</taxon>
        <taxon>Streptophyta</taxon>
        <taxon>Embryophyta</taxon>
        <taxon>Tracheophyta</taxon>
        <taxon>Spermatophyta</taxon>
        <taxon>Magnoliopsida</taxon>
        <taxon>Liliopsida</taxon>
        <taxon>Poales</taxon>
        <taxon>Poaceae</taxon>
        <taxon>PACMAD clade</taxon>
        <taxon>Arundinoideae</taxon>
        <taxon>Arundineae</taxon>
        <taxon>Arundo</taxon>
    </lineage>
</organism>
<dbReference type="EMBL" id="GBRH01169555">
    <property type="protein sequence ID" value="JAE28341.1"/>
    <property type="molecule type" value="Transcribed_RNA"/>
</dbReference>
<reference evidence="1" key="2">
    <citation type="journal article" date="2015" name="Data Brief">
        <title>Shoot transcriptome of the giant reed, Arundo donax.</title>
        <authorList>
            <person name="Barrero R.A."/>
            <person name="Guerrero F.D."/>
            <person name="Moolhuijzen P."/>
            <person name="Goolsby J.A."/>
            <person name="Tidwell J."/>
            <person name="Bellgard S.E."/>
            <person name="Bellgard M.I."/>
        </authorList>
    </citation>
    <scope>NUCLEOTIDE SEQUENCE</scope>
    <source>
        <tissue evidence="1">Shoot tissue taken approximately 20 cm above the soil surface</tissue>
    </source>
</reference>
<evidence type="ECO:0000313" key="1">
    <source>
        <dbReference type="EMBL" id="JAE28341.1"/>
    </source>
</evidence>
<proteinExistence type="predicted"/>
<dbReference type="AlphaFoldDB" id="A0A0A9H0H8"/>
<sequence>MIIVSLSMQGQFPVCKLGTRILKHRCISVY</sequence>